<evidence type="ECO:0000256" key="1">
    <source>
        <dbReference type="SAM" id="SignalP"/>
    </source>
</evidence>
<dbReference type="InterPro" id="IPR046037">
    <property type="entry name" value="DUF5995"/>
</dbReference>
<evidence type="ECO:0000313" key="2">
    <source>
        <dbReference type="EMBL" id="MCG2616700.1"/>
    </source>
</evidence>
<sequence length="236" mass="27466">MSYRLLMLIILLPLLQPLQSPAQVSTEELRVLKKLDSISASTSRAAPFAELYFNTMINSLQFFKTAEDSSRACIRSLQAQFTRSFFAAADSFAAQKEIPASWKTYYEDSSASGIRHVLLGINAHINGDIWPALITSFSYRELISFRPLYFSYYQSLLGIYDQVYDEVFRGSRSLRLLHSASIGADKWYGKKLLYRWLKRQMKLACLYYSKPDRFSKKLEQLHRKMQRLNRAIIRHF</sequence>
<protein>
    <submittedName>
        <fullName evidence="2">DUF5995 family protein</fullName>
    </submittedName>
</protein>
<organism evidence="2 3">
    <name type="scientific">Terrimonas ginsenosidimutans</name>
    <dbReference type="NCBI Taxonomy" id="2908004"/>
    <lineage>
        <taxon>Bacteria</taxon>
        <taxon>Pseudomonadati</taxon>
        <taxon>Bacteroidota</taxon>
        <taxon>Chitinophagia</taxon>
        <taxon>Chitinophagales</taxon>
        <taxon>Chitinophagaceae</taxon>
        <taxon>Terrimonas</taxon>
    </lineage>
</organism>
<gene>
    <name evidence="2" type="ORF">LZZ85_20545</name>
</gene>
<keyword evidence="3" id="KW-1185">Reference proteome</keyword>
<dbReference type="EMBL" id="JAKLTR010000014">
    <property type="protein sequence ID" value="MCG2616700.1"/>
    <property type="molecule type" value="Genomic_DNA"/>
</dbReference>
<dbReference type="RefSeq" id="WP_237875237.1">
    <property type="nucleotide sequence ID" value="NZ_JAKLTR010000014.1"/>
</dbReference>
<dbReference type="Pfam" id="PF19458">
    <property type="entry name" value="DUF5995"/>
    <property type="match status" value="1"/>
</dbReference>
<feature type="chain" id="PRO_5046623724" evidence="1">
    <location>
        <begin position="23"/>
        <end position="236"/>
    </location>
</feature>
<evidence type="ECO:0000313" key="3">
    <source>
        <dbReference type="Proteomes" id="UP001165367"/>
    </source>
</evidence>
<dbReference type="Proteomes" id="UP001165367">
    <property type="component" value="Unassembled WGS sequence"/>
</dbReference>
<comment type="caution">
    <text evidence="2">The sequence shown here is derived from an EMBL/GenBank/DDBJ whole genome shotgun (WGS) entry which is preliminary data.</text>
</comment>
<keyword evidence="1" id="KW-0732">Signal</keyword>
<reference evidence="2" key="1">
    <citation type="submission" date="2022-01" db="EMBL/GenBank/DDBJ databases">
        <authorList>
            <person name="Jo J.-H."/>
            <person name="Im W.-T."/>
        </authorList>
    </citation>
    <scope>NUCLEOTIDE SEQUENCE</scope>
    <source>
        <strain evidence="2">NA20</strain>
    </source>
</reference>
<accession>A0ABS9KWL0</accession>
<proteinExistence type="predicted"/>
<feature type="signal peptide" evidence="1">
    <location>
        <begin position="1"/>
        <end position="22"/>
    </location>
</feature>
<name>A0ABS9KWL0_9BACT</name>